<organism evidence="2 3">
    <name type="scientific">Staphylococcus caprae</name>
    <dbReference type="NCBI Taxonomy" id="29380"/>
    <lineage>
        <taxon>Bacteria</taxon>
        <taxon>Bacillati</taxon>
        <taxon>Bacillota</taxon>
        <taxon>Bacilli</taxon>
        <taxon>Bacillales</taxon>
        <taxon>Staphylococcaceae</taxon>
        <taxon>Staphylococcus</taxon>
    </lineage>
</organism>
<keyword evidence="1" id="KW-0812">Transmembrane</keyword>
<feature type="transmembrane region" description="Helical" evidence="1">
    <location>
        <begin position="300"/>
        <end position="318"/>
    </location>
</feature>
<evidence type="ECO:0000313" key="2">
    <source>
        <dbReference type="EMBL" id="BBD93313.1"/>
    </source>
</evidence>
<dbReference type="InterPro" id="IPR006750">
    <property type="entry name" value="YdcZ"/>
</dbReference>
<dbReference type="PANTHER" id="PTHR34821">
    <property type="entry name" value="INNER MEMBRANE PROTEIN YDCZ"/>
    <property type="match status" value="1"/>
</dbReference>
<evidence type="ECO:0000256" key="1">
    <source>
        <dbReference type="SAM" id="Phobius"/>
    </source>
</evidence>
<keyword evidence="1" id="KW-0472">Membrane</keyword>
<keyword evidence="3" id="KW-1185">Reference proteome</keyword>
<dbReference type="Pfam" id="PF04657">
    <property type="entry name" value="DMT_YdcZ"/>
    <property type="match status" value="2"/>
</dbReference>
<feature type="transmembrane region" description="Helical" evidence="1">
    <location>
        <begin position="12"/>
        <end position="31"/>
    </location>
</feature>
<feature type="transmembrane region" description="Helical" evidence="1">
    <location>
        <begin position="267"/>
        <end position="288"/>
    </location>
</feature>
<gene>
    <name evidence="2" type="ORF">JMUB590_2259</name>
</gene>
<accession>A0ABN5W5Q1</accession>
<protein>
    <submittedName>
        <fullName evidence="2">Bacterial/archaeal transporter family-2 protein</fullName>
    </submittedName>
</protein>
<evidence type="ECO:0000313" key="3">
    <source>
        <dbReference type="Proteomes" id="UP000274772"/>
    </source>
</evidence>
<name>A0ABN5W5Q1_9STAP</name>
<feature type="transmembrane region" description="Helical" evidence="1">
    <location>
        <begin position="171"/>
        <end position="191"/>
    </location>
</feature>
<dbReference type="Proteomes" id="UP000274772">
    <property type="component" value="Chromosome"/>
</dbReference>
<sequence length="319" mass="34842">MIKFGKVGIAMLFLYFLGIFVGMLLPIQTSINSRLGQFTRSTFYASTISFAVGTICLFILNLIINPHIFTPSFFSNQSLNYTWFLGGLLGVIFLTGNLLLLPRLGAALTVVMTVTGQILMGVIIDTFGLFGATQHSFTFFKGIGIIFLLFGILLMNYIPKQKVQQKSDSTFLLWLAIGLVFGSAPPIQTTINSALAQQTHSSIFASLISFTVGTTALFILTLIFHRSLKIKHFHTELGQIKPVYFIGGILGMAFVTANIILMPFLGAALTTIVAMLGQMLMGIIIDHFGLLGSPKNKITVRKVCGLICIAIGIILLRLF</sequence>
<feature type="transmembrane region" description="Helical" evidence="1">
    <location>
        <begin position="138"/>
        <end position="159"/>
    </location>
</feature>
<feature type="transmembrane region" description="Helical" evidence="1">
    <location>
        <begin position="203"/>
        <end position="223"/>
    </location>
</feature>
<proteinExistence type="predicted"/>
<dbReference type="EMBL" id="AP018586">
    <property type="protein sequence ID" value="BBD93313.1"/>
    <property type="molecule type" value="Genomic_DNA"/>
</dbReference>
<keyword evidence="1" id="KW-1133">Transmembrane helix</keyword>
<dbReference type="PANTHER" id="PTHR34821:SF2">
    <property type="entry name" value="INNER MEMBRANE PROTEIN YDCZ"/>
    <property type="match status" value="1"/>
</dbReference>
<reference evidence="2 3" key="1">
    <citation type="submission" date="2018-05" db="EMBL/GenBank/DDBJ databases">
        <title>Complete genome sequencing of three human clinical isolates of Staphylococcus caprae reveals virulence factors similar to those of S. epidermidis and S. capitis.</title>
        <authorList>
            <person name="Watanabe S."/>
            <person name="Cui L."/>
        </authorList>
    </citation>
    <scope>NUCLEOTIDE SEQUENCE [LARGE SCALE GENOMIC DNA]</scope>
    <source>
        <strain evidence="2 3">JMUB590</strain>
    </source>
</reference>
<feature type="transmembrane region" description="Helical" evidence="1">
    <location>
        <begin position="243"/>
        <end position="261"/>
    </location>
</feature>
<feature type="transmembrane region" description="Helical" evidence="1">
    <location>
        <begin position="43"/>
        <end position="63"/>
    </location>
</feature>
<feature type="transmembrane region" description="Helical" evidence="1">
    <location>
        <begin position="108"/>
        <end position="132"/>
    </location>
</feature>
<feature type="transmembrane region" description="Helical" evidence="1">
    <location>
        <begin position="83"/>
        <end position="101"/>
    </location>
</feature>